<dbReference type="Pfam" id="PF03732">
    <property type="entry name" value="Retrotrans_gag"/>
    <property type="match status" value="1"/>
</dbReference>
<dbReference type="SUPFAM" id="SSF50630">
    <property type="entry name" value="Acid proteases"/>
    <property type="match status" value="1"/>
</dbReference>
<evidence type="ECO:0000259" key="1">
    <source>
        <dbReference type="Pfam" id="PF03732"/>
    </source>
</evidence>
<dbReference type="Proteomes" id="UP000236161">
    <property type="component" value="Unassembled WGS sequence"/>
</dbReference>
<dbReference type="EMBL" id="KZ451947">
    <property type="protein sequence ID" value="PKA59624.1"/>
    <property type="molecule type" value="Genomic_DNA"/>
</dbReference>
<dbReference type="InterPro" id="IPR001969">
    <property type="entry name" value="Aspartic_peptidase_AS"/>
</dbReference>
<dbReference type="PANTHER" id="PTHR15503">
    <property type="entry name" value="LDOC1 RELATED"/>
    <property type="match status" value="1"/>
</dbReference>
<dbReference type="PANTHER" id="PTHR15503:SF45">
    <property type="entry name" value="RNA-DIRECTED DNA POLYMERASE HOMOLOG"/>
    <property type="match status" value="1"/>
</dbReference>
<dbReference type="Gene3D" id="3.10.10.10">
    <property type="entry name" value="HIV Type 1 Reverse Transcriptase, subunit A, domain 1"/>
    <property type="match status" value="1"/>
</dbReference>
<dbReference type="InterPro" id="IPR021109">
    <property type="entry name" value="Peptidase_aspartic_dom_sf"/>
</dbReference>
<name>A0A2I0AVP6_9ASPA</name>
<gene>
    <name evidence="2" type="ORF">AXF42_Ash018091</name>
</gene>
<keyword evidence="2" id="KW-0808">Transferase</keyword>
<dbReference type="OrthoDB" id="1749844at2759"/>
<dbReference type="Gene3D" id="2.40.70.10">
    <property type="entry name" value="Acid Proteases"/>
    <property type="match status" value="1"/>
</dbReference>
<keyword evidence="3" id="KW-1185">Reference proteome</keyword>
<evidence type="ECO:0000313" key="2">
    <source>
        <dbReference type="EMBL" id="PKA59624.1"/>
    </source>
</evidence>
<proteinExistence type="predicted"/>
<dbReference type="InterPro" id="IPR043502">
    <property type="entry name" value="DNA/RNA_pol_sf"/>
</dbReference>
<dbReference type="Pfam" id="PF08284">
    <property type="entry name" value="RVP_2"/>
    <property type="match status" value="1"/>
</dbReference>
<evidence type="ECO:0000313" key="3">
    <source>
        <dbReference type="Proteomes" id="UP000236161"/>
    </source>
</evidence>
<sequence length="411" mass="47695">MLTGEGRKWWKSQVNTEFKSLQPVPWERFRDNFFQQYFPPAIKEKKLRDFIHLKQGSMSVMEYEAAFTSLSDYARHLVADPREKAKRFEDGLRKDIQKQTNVMRIYDYAELYQRALIAEQNNNEDREWRERSDSIVTGTIYICGLPAQVLFDSGSTHSFILPEFATSVKILSKMLDTPYTVNTASGEILASRIIYPNCDIYIGDHIFPANLIALPIKDFDILLGMDWLSTWHAEIDCAARKISFPIPEENLVFFEGKKAYIESTPKNETRIDGIKIVREFTDVFPEELPGLPPEREVEFTIDTISGSAPISKASYRMAPKELEELKRQLQEMLNLGFIRPSVSPWDAPVLFAKKKDGSLRLCIDYRELNKITIKNKYPLPRIDDLFDQLKNAKVFSKINLRSDYHQLRIRA</sequence>
<keyword evidence="2" id="KW-0695">RNA-directed DNA polymerase</keyword>
<dbReference type="PROSITE" id="PS00141">
    <property type="entry name" value="ASP_PROTEASE"/>
    <property type="match status" value="1"/>
</dbReference>
<reference evidence="2 3" key="1">
    <citation type="journal article" date="2017" name="Nature">
        <title>The Apostasia genome and the evolution of orchids.</title>
        <authorList>
            <person name="Zhang G.Q."/>
            <person name="Liu K.W."/>
            <person name="Li Z."/>
            <person name="Lohaus R."/>
            <person name="Hsiao Y.Y."/>
            <person name="Niu S.C."/>
            <person name="Wang J.Y."/>
            <person name="Lin Y.C."/>
            <person name="Xu Q."/>
            <person name="Chen L.J."/>
            <person name="Yoshida K."/>
            <person name="Fujiwara S."/>
            <person name="Wang Z.W."/>
            <person name="Zhang Y.Q."/>
            <person name="Mitsuda N."/>
            <person name="Wang M."/>
            <person name="Liu G.H."/>
            <person name="Pecoraro L."/>
            <person name="Huang H.X."/>
            <person name="Xiao X.J."/>
            <person name="Lin M."/>
            <person name="Wu X.Y."/>
            <person name="Wu W.L."/>
            <person name="Chen Y.Y."/>
            <person name="Chang S.B."/>
            <person name="Sakamoto S."/>
            <person name="Ohme-Takagi M."/>
            <person name="Yagi M."/>
            <person name="Zeng S.J."/>
            <person name="Shen C.Y."/>
            <person name="Yeh C.M."/>
            <person name="Luo Y.B."/>
            <person name="Tsai W.C."/>
            <person name="Van de Peer Y."/>
            <person name="Liu Z.J."/>
        </authorList>
    </citation>
    <scope>NUCLEOTIDE SEQUENCE [LARGE SCALE GENOMIC DNA]</scope>
    <source>
        <strain evidence="3">cv. Shenzhen</strain>
        <tissue evidence="2">Stem</tissue>
    </source>
</reference>
<dbReference type="GO" id="GO:0006508">
    <property type="term" value="P:proteolysis"/>
    <property type="evidence" value="ECO:0007669"/>
    <property type="project" value="InterPro"/>
</dbReference>
<keyword evidence="2" id="KW-0548">Nucleotidyltransferase</keyword>
<dbReference type="CDD" id="cd00303">
    <property type="entry name" value="retropepsin_like"/>
    <property type="match status" value="1"/>
</dbReference>
<feature type="domain" description="Retrotransposon gag" evidence="1">
    <location>
        <begin position="2"/>
        <end position="93"/>
    </location>
</feature>
<dbReference type="AlphaFoldDB" id="A0A2I0AVP6"/>
<dbReference type="SUPFAM" id="SSF56672">
    <property type="entry name" value="DNA/RNA polymerases"/>
    <property type="match status" value="1"/>
</dbReference>
<protein>
    <submittedName>
        <fullName evidence="2">RNA-directed DNA polymerase like</fullName>
    </submittedName>
</protein>
<dbReference type="InterPro" id="IPR043128">
    <property type="entry name" value="Rev_trsase/Diguanyl_cyclase"/>
</dbReference>
<dbReference type="Gene3D" id="3.30.70.270">
    <property type="match status" value="1"/>
</dbReference>
<dbReference type="InterPro" id="IPR032567">
    <property type="entry name" value="RTL1-rel"/>
</dbReference>
<dbReference type="GO" id="GO:0003964">
    <property type="term" value="F:RNA-directed DNA polymerase activity"/>
    <property type="evidence" value="ECO:0007669"/>
    <property type="project" value="UniProtKB-KW"/>
</dbReference>
<organism evidence="2 3">
    <name type="scientific">Apostasia shenzhenica</name>
    <dbReference type="NCBI Taxonomy" id="1088818"/>
    <lineage>
        <taxon>Eukaryota</taxon>
        <taxon>Viridiplantae</taxon>
        <taxon>Streptophyta</taxon>
        <taxon>Embryophyta</taxon>
        <taxon>Tracheophyta</taxon>
        <taxon>Spermatophyta</taxon>
        <taxon>Magnoliopsida</taxon>
        <taxon>Liliopsida</taxon>
        <taxon>Asparagales</taxon>
        <taxon>Orchidaceae</taxon>
        <taxon>Apostasioideae</taxon>
        <taxon>Apostasia</taxon>
    </lineage>
</organism>
<dbReference type="InterPro" id="IPR005162">
    <property type="entry name" value="Retrotrans_gag_dom"/>
</dbReference>
<dbReference type="GO" id="GO:0004190">
    <property type="term" value="F:aspartic-type endopeptidase activity"/>
    <property type="evidence" value="ECO:0007669"/>
    <property type="project" value="InterPro"/>
</dbReference>
<dbReference type="CDD" id="cd01647">
    <property type="entry name" value="RT_LTR"/>
    <property type="match status" value="1"/>
</dbReference>
<accession>A0A2I0AVP6</accession>